<reference evidence="1 2" key="1">
    <citation type="submission" date="2024-06" db="EMBL/GenBank/DDBJ databases">
        <title>Genomics of switchgrass bacterial isolates.</title>
        <authorList>
            <person name="Shade A."/>
        </authorList>
    </citation>
    <scope>NUCLEOTIDE SEQUENCE [LARGE SCALE GENOMIC DNA]</scope>
    <source>
        <strain evidence="1 2">PvP084</strain>
    </source>
</reference>
<dbReference type="Proteomes" id="UP001549119">
    <property type="component" value="Unassembled WGS sequence"/>
</dbReference>
<organism evidence="1 2">
    <name type="scientific">Methylobacterium radiotolerans</name>
    <dbReference type="NCBI Taxonomy" id="31998"/>
    <lineage>
        <taxon>Bacteria</taxon>
        <taxon>Pseudomonadati</taxon>
        <taxon>Pseudomonadota</taxon>
        <taxon>Alphaproteobacteria</taxon>
        <taxon>Hyphomicrobiales</taxon>
        <taxon>Methylobacteriaceae</taxon>
        <taxon>Methylobacterium</taxon>
    </lineage>
</organism>
<sequence length="169" mass="19567">MSGVKWRKRQYGMVAYWLPTPVKRRQGYRPKSVLLYSGPDPDEAVIADCRKKAEALTMTMRAWRPEGPVRPTQGVIYFMRLGDHVKIGFTLDLEKRIFSLKTGSPVLGQLVGILKGTREIDRFVRWLFRASHFRGDWFHPTPELLAFIEAHATLPPPAKHKRAERKPTW</sequence>
<evidence type="ECO:0008006" key="3">
    <source>
        <dbReference type="Google" id="ProtNLM"/>
    </source>
</evidence>
<gene>
    <name evidence="1" type="ORF">ABIC20_005562</name>
</gene>
<evidence type="ECO:0000313" key="2">
    <source>
        <dbReference type="Proteomes" id="UP001549119"/>
    </source>
</evidence>
<name>A0ABV2NP32_9HYPH</name>
<accession>A0ABV2NP32</accession>
<dbReference type="RefSeq" id="WP_209650518.1">
    <property type="nucleotide sequence ID" value="NZ_JBEPNV010000001.1"/>
</dbReference>
<keyword evidence="2" id="KW-1185">Reference proteome</keyword>
<comment type="caution">
    <text evidence="1">The sequence shown here is derived from an EMBL/GenBank/DDBJ whole genome shotgun (WGS) entry which is preliminary data.</text>
</comment>
<proteinExistence type="predicted"/>
<evidence type="ECO:0000313" key="1">
    <source>
        <dbReference type="EMBL" id="MET3868253.1"/>
    </source>
</evidence>
<protein>
    <recommendedName>
        <fullName evidence="3">GIY-YIG nuclease family protein</fullName>
    </recommendedName>
</protein>
<dbReference type="EMBL" id="JBEPNW010000002">
    <property type="protein sequence ID" value="MET3868253.1"/>
    <property type="molecule type" value="Genomic_DNA"/>
</dbReference>